<accession>A0A059Y1N0</accession>
<reference evidence="1 2" key="2">
    <citation type="journal article" date="2015" name="Biomed. Res. Int.">
        <title>Effects of Arsenite Resistance on the Growth and Functional Gene Expression of Leptospirillum ferriphilum and Acidithiobacillus thiooxidans in Pure Culture and Coculture.</title>
        <authorList>
            <person name="Jiang H."/>
            <person name="Liang Y."/>
            <person name="Yin H."/>
            <person name="Xiao Y."/>
            <person name="Guo X."/>
            <person name="Xu Y."/>
            <person name="Hu Q."/>
            <person name="Liu H."/>
            <person name="Liu X."/>
        </authorList>
    </citation>
    <scope>NUCLEOTIDE SEQUENCE [LARGE SCALE GENOMIC DNA]</scope>
    <source>
        <strain evidence="1 2">YSK</strain>
    </source>
</reference>
<dbReference type="OrthoDB" id="511752at2"/>
<protein>
    <recommendedName>
        <fullName evidence="3">DUF721 domain-containing protein</fullName>
    </recommendedName>
</protein>
<reference evidence="2" key="1">
    <citation type="submission" date="2014-02" db="EMBL/GenBank/DDBJ databases">
        <title>Complete genome sequence and comparative genomic analysis of the nitrogen-fixing bacterium Leptospirillum ferriphilum YSK.</title>
        <authorList>
            <person name="Guo X."/>
            <person name="Yin H."/>
            <person name="Liang Y."/>
            <person name="Hu Q."/>
            <person name="Ma L."/>
            <person name="Xiao Y."/>
            <person name="Zhang X."/>
            <person name="Qiu G."/>
            <person name="Liu X."/>
        </authorList>
    </citation>
    <scope>NUCLEOTIDE SEQUENCE [LARGE SCALE GENOMIC DNA]</scope>
    <source>
        <strain evidence="2">YSK</strain>
    </source>
</reference>
<dbReference type="RefSeq" id="WP_014960200.1">
    <property type="nucleotide sequence ID" value="NZ_CP007243.1"/>
</dbReference>
<name>A0A059Y1N0_9BACT</name>
<keyword evidence="2" id="KW-1185">Reference proteome</keyword>
<organism evidence="1 2">
    <name type="scientific">Leptospirillum ferriphilum YSK</name>
    <dbReference type="NCBI Taxonomy" id="1441628"/>
    <lineage>
        <taxon>Bacteria</taxon>
        <taxon>Pseudomonadati</taxon>
        <taxon>Nitrospirota</taxon>
        <taxon>Nitrospiria</taxon>
        <taxon>Nitrospirales</taxon>
        <taxon>Nitrospiraceae</taxon>
        <taxon>Leptospirillum</taxon>
    </lineage>
</organism>
<proteinExistence type="predicted"/>
<sequence>MAFTDLGSMTRTLALQWASKDDLFLAALRRDWKRCFPGPVSDHSRPWSYSRNILVIAVDSPLHRKEFSFLEPQFRQAIQRLFPEAPEMTIRFRVQRTRSEKEFGPRRVPIPLSGNRLEKIEEKARKIAENISDPNRREAAYRFALVCLIRGEALGFPRESSSP</sequence>
<evidence type="ECO:0000313" key="2">
    <source>
        <dbReference type="Proteomes" id="UP000027059"/>
    </source>
</evidence>
<dbReference type="Proteomes" id="UP000027059">
    <property type="component" value="Chromosome"/>
</dbReference>
<dbReference type="InterPro" id="IPR007922">
    <property type="entry name" value="DciA-like"/>
</dbReference>
<evidence type="ECO:0008006" key="3">
    <source>
        <dbReference type="Google" id="ProtNLM"/>
    </source>
</evidence>
<dbReference type="Pfam" id="PF05258">
    <property type="entry name" value="DciA"/>
    <property type="match status" value="1"/>
</dbReference>
<dbReference type="AlphaFoldDB" id="A0A059Y1N0"/>
<dbReference type="KEGG" id="lfp:Y981_02265"/>
<dbReference type="EMBL" id="CP007243">
    <property type="protein sequence ID" value="AIA31476.1"/>
    <property type="molecule type" value="Genomic_DNA"/>
</dbReference>
<evidence type="ECO:0000313" key="1">
    <source>
        <dbReference type="EMBL" id="AIA31476.1"/>
    </source>
</evidence>
<dbReference type="HOGENOM" id="CLU_1625051_0_0_0"/>
<gene>
    <name evidence="1" type="ORF">Y981_02265</name>
</gene>